<evidence type="ECO:0000313" key="1">
    <source>
        <dbReference type="EMBL" id="CBX29013.1"/>
    </source>
</evidence>
<dbReference type="EMBL" id="FR695871">
    <property type="protein sequence ID" value="CBX29013.1"/>
    <property type="molecule type" value="Genomic_DNA"/>
</dbReference>
<proteinExistence type="predicted"/>
<gene>
    <name evidence="1" type="ORF">N47_P17180</name>
</gene>
<name>E1YEL9_9BACT</name>
<accession>E1YEL9</accession>
<reference evidence="1" key="1">
    <citation type="journal article" date="2011" name="Environ. Microbiol.">
        <title>Genomic insights into the metabolic potential of the polycyclic aromatic hydrocarbon degrading sulfate-reducing Deltaproteobacterium N47.</title>
        <authorList>
            <person name="Bergmann F."/>
            <person name="Selesi D."/>
            <person name="Weinmaier T."/>
            <person name="Tischler P."/>
            <person name="Rattei T."/>
            <person name="Meckenstock R.U."/>
        </authorList>
    </citation>
    <scope>NUCLEOTIDE SEQUENCE</scope>
</reference>
<protein>
    <submittedName>
        <fullName evidence="1">Uncharacterized protein</fullName>
    </submittedName>
</protein>
<organism evidence="1">
    <name type="scientific">uncultured Desulfobacterium sp</name>
    <dbReference type="NCBI Taxonomy" id="201089"/>
    <lineage>
        <taxon>Bacteria</taxon>
        <taxon>Pseudomonadati</taxon>
        <taxon>Thermodesulfobacteriota</taxon>
        <taxon>Desulfobacteria</taxon>
        <taxon>Desulfobacterales</taxon>
        <taxon>Desulfobacteriaceae</taxon>
        <taxon>Desulfobacterium</taxon>
        <taxon>environmental samples</taxon>
    </lineage>
</organism>
<dbReference type="SUPFAM" id="SSF69279">
    <property type="entry name" value="Phage tail proteins"/>
    <property type="match status" value="1"/>
</dbReference>
<sequence>MSIRSIVIEARLGNYLYNEHIISAHITLALLPAVNQAELIMPASVQMDASSGDDAVISIDGGDGMETVLTGKIYLVHKSIYETKVIVADAGFVLNAARPAKTFDKQDAATIVKTLAADCGVDIDKCDVDIKPAFYIAHQNRTSAEHIADLVKHAGGYAAVSAQGALTATTWPSDSDINLTFGREIREYCTKNKVPVAYQIIATGSGPAGTIDAADAKRPTAKPIPTDAPEPGNDARWVPVHMLRTPDAVTTSKKSLNSRQGAYASMMEAKTLVMPALRPGACFSAQQMPDNLSQGPWYCTKLSHHLSAHSLSVTTIEAITSDSSSLSSAGGLI</sequence>
<dbReference type="AlphaFoldDB" id="E1YEL9"/>